<accession>A0ABS5H920</accession>
<feature type="compositionally biased region" description="Basic and acidic residues" evidence="8">
    <location>
        <begin position="14"/>
        <end position="23"/>
    </location>
</feature>
<proteinExistence type="inferred from homology"/>
<dbReference type="InterPro" id="IPR029058">
    <property type="entry name" value="AB_hydrolase_fold"/>
</dbReference>
<keyword evidence="2" id="KW-0719">Serine esterase</keyword>
<evidence type="ECO:0000256" key="7">
    <source>
        <dbReference type="ARBA" id="ARBA00023157"/>
    </source>
</evidence>
<reference evidence="10" key="2">
    <citation type="submission" date="2023-07" db="EMBL/GenBank/DDBJ databases">
        <title>Marinomonas vulgaris A79, complete genome.</title>
        <authorList>
            <person name="Ying J.-J."/>
        </authorList>
    </citation>
    <scope>NUCLEOTIDE SEQUENCE [LARGE SCALE GENOMIC DNA]</scope>
    <source>
        <strain evidence="10">A79</strain>
    </source>
</reference>
<gene>
    <name evidence="9" type="ORF">J9B83_04505</name>
</gene>
<organism evidence="9 10">
    <name type="scientific">Marinomonas vulgaris</name>
    <dbReference type="NCBI Taxonomy" id="2823372"/>
    <lineage>
        <taxon>Bacteria</taxon>
        <taxon>Pseudomonadati</taxon>
        <taxon>Pseudomonadota</taxon>
        <taxon>Gammaproteobacteria</taxon>
        <taxon>Oceanospirillales</taxon>
        <taxon>Oceanospirillaceae</taxon>
        <taxon>Marinomonas</taxon>
    </lineage>
</organism>
<reference evidence="9 10" key="1">
    <citation type="submission" date="2021-04" db="EMBL/GenBank/DDBJ databases">
        <authorList>
            <person name="Sun C."/>
        </authorList>
    </citation>
    <scope>NUCLEOTIDE SEQUENCE [LARGE SCALE GENOMIC DNA]</scope>
    <source>
        <strain evidence="9 10">A79</strain>
    </source>
</reference>
<feature type="region of interest" description="Disordered" evidence="8">
    <location>
        <begin position="1"/>
        <end position="24"/>
    </location>
</feature>
<evidence type="ECO:0000256" key="1">
    <source>
        <dbReference type="ARBA" id="ARBA00006249"/>
    </source>
</evidence>
<comment type="similarity">
    <text evidence="1">Belongs to the tannase family.</text>
</comment>
<evidence type="ECO:0000313" key="9">
    <source>
        <dbReference type="EMBL" id="MBR7888196.1"/>
    </source>
</evidence>
<sequence>MLSILSAPVSANEGSDKLDEPKPLSRAQRCNGLLSLETNQLELKTALFAGNRQIKTAYCLVAGTLERRMGADGELYAIHFELRLPTRWQGRFAYQFTTDNNGDIPPAVGAITGLKTSQYAINQGFAVVTSNSGVSAHGQTPQRLDPQARRNLGYEAVQKVNPIARDLVERYYQAPIQFSYGLGQADGGRMAMVAASRFPTMFDGLLVGYPGFNAPKAALQHPWNLQALHRVHEDIRQSIPSRQMDFFAAKMLEQCDGLDGLNDGMIFASDACQRAFNPKALVCKSDFDRDCLPLSTVGALMRMHMGPHNDQNRALYSDWVYDAGMASDHWRQWRIESTVSEWDRLPMSVTLGAADLAWRYITPEPSVANDPYALEGYLQAFDFDQDAPKITAVNERFKTSAMTDMTPPDALKPELAAFKQAGGKMLTFHGNSDPVFSVKDTVRWVDFLDFALAGRAHEFTRLYRIPGMTHGQGGPSTDQFDLLSPLVSWVEKRQAPQSVVAATRSANPDVTLRMEGMTRPLCPHPSYAQYTKGNMLRASSFACVQAK</sequence>
<dbReference type="Gene3D" id="3.40.50.1820">
    <property type="entry name" value="alpha/beta hydrolase"/>
    <property type="match status" value="1"/>
</dbReference>
<dbReference type="InterPro" id="IPR011118">
    <property type="entry name" value="Tannase/feruloyl_esterase"/>
</dbReference>
<keyword evidence="10" id="KW-1185">Reference proteome</keyword>
<keyword evidence="3" id="KW-0479">Metal-binding</keyword>
<dbReference type="PANTHER" id="PTHR33938">
    <property type="entry name" value="FERULOYL ESTERASE B-RELATED"/>
    <property type="match status" value="1"/>
</dbReference>
<dbReference type="GO" id="GO:0016787">
    <property type="term" value="F:hydrolase activity"/>
    <property type="evidence" value="ECO:0007669"/>
    <property type="project" value="UniProtKB-KW"/>
</dbReference>
<evidence type="ECO:0000256" key="5">
    <source>
        <dbReference type="ARBA" id="ARBA00022801"/>
    </source>
</evidence>
<dbReference type="EMBL" id="JAGSSV010000003">
    <property type="protein sequence ID" value="MBR7888196.1"/>
    <property type="molecule type" value="Genomic_DNA"/>
</dbReference>
<keyword evidence="6" id="KW-0106">Calcium</keyword>
<dbReference type="Pfam" id="PF07519">
    <property type="entry name" value="Tannase"/>
    <property type="match status" value="1"/>
</dbReference>
<dbReference type="Proteomes" id="UP000679722">
    <property type="component" value="Unassembled WGS sequence"/>
</dbReference>
<protein>
    <submittedName>
        <fullName evidence="9">Tannase/feruloyl esterase family alpha/beta hydrolase</fullName>
    </submittedName>
</protein>
<evidence type="ECO:0000256" key="6">
    <source>
        <dbReference type="ARBA" id="ARBA00022837"/>
    </source>
</evidence>
<evidence type="ECO:0000256" key="3">
    <source>
        <dbReference type="ARBA" id="ARBA00022723"/>
    </source>
</evidence>
<keyword evidence="4" id="KW-0732">Signal</keyword>
<evidence type="ECO:0000256" key="4">
    <source>
        <dbReference type="ARBA" id="ARBA00022729"/>
    </source>
</evidence>
<evidence type="ECO:0000313" key="10">
    <source>
        <dbReference type="Proteomes" id="UP000679722"/>
    </source>
</evidence>
<dbReference type="PANTHER" id="PTHR33938:SF15">
    <property type="entry name" value="FERULOYL ESTERASE B-RELATED"/>
    <property type="match status" value="1"/>
</dbReference>
<evidence type="ECO:0000256" key="2">
    <source>
        <dbReference type="ARBA" id="ARBA00022487"/>
    </source>
</evidence>
<comment type="caution">
    <text evidence="9">The sequence shown here is derived from an EMBL/GenBank/DDBJ whole genome shotgun (WGS) entry which is preliminary data.</text>
</comment>
<keyword evidence="7" id="KW-1015">Disulfide bond</keyword>
<keyword evidence="5 9" id="KW-0378">Hydrolase</keyword>
<evidence type="ECO:0000256" key="8">
    <source>
        <dbReference type="SAM" id="MobiDB-lite"/>
    </source>
</evidence>
<dbReference type="SUPFAM" id="SSF53474">
    <property type="entry name" value="alpha/beta-Hydrolases"/>
    <property type="match status" value="1"/>
</dbReference>
<name>A0ABS5H920_9GAMM</name>